<evidence type="ECO:0000256" key="1">
    <source>
        <dbReference type="SAM" id="SignalP"/>
    </source>
</evidence>
<feature type="signal peptide" evidence="1">
    <location>
        <begin position="1"/>
        <end position="29"/>
    </location>
</feature>
<evidence type="ECO:0000313" key="3">
    <source>
        <dbReference type="Proteomes" id="UP000037247"/>
    </source>
</evidence>
<dbReference type="InterPro" id="IPR029058">
    <property type="entry name" value="AB_hydrolase_fold"/>
</dbReference>
<reference evidence="2 3" key="1">
    <citation type="submission" date="2015-05" db="EMBL/GenBank/DDBJ databases">
        <title>Draft genome sequence of the bacterium Gordonia jacobaea a new member of the Gordonia genus.</title>
        <authorList>
            <person name="Jimenez-Galisteo G."/>
            <person name="Dominguez A."/>
            <person name="Munoz E."/>
            <person name="Vinas M."/>
        </authorList>
    </citation>
    <scope>NUCLEOTIDE SEQUENCE [LARGE SCALE GENOMIC DNA]</scope>
    <source>
        <strain evidence="3">mv1</strain>
    </source>
</reference>
<name>A0ABR5ICQ8_9ACTN</name>
<dbReference type="InterPro" id="IPR000801">
    <property type="entry name" value="Esterase-like"/>
</dbReference>
<dbReference type="Gene3D" id="3.40.50.1820">
    <property type="entry name" value="alpha/beta hydrolase"/>
    <property type="match status" value="1"/>
</dbReference>
<accession>A0ABR5ICQ8</accession>
<dbReference type="Pfam" id="PF00756">
    <property type="entry name" value="Esterase"/>
    <property type="match status" value="1"/>
</dbReference>
<keyword evidence="3" id="KW-1185">Reference proteome</keyword>
<comment type="caution">
    <text evidence="2">The sequence shown here is derived from an EMBL/GenBank/DDBJ whole genome shotgun (WGS) entry which is preliminary data.</text>
</comment>
<protein>
    <submittedName>
        <fullName evidence="2">Esterase</fullName>
    </submittedName>
</protein>
<dbReference type="EMBL" id="LDTZ01000016">
    <property type="protein sequence ID" value="KNA91469.1"/>
    <property type="molecule type" value="Genomic_DNA"/>
</dbReference>
<feature type="chain" id="PRO_5045360223" evidence="1">
    <location>
        <begin position="30"/>
        <end position="312"/>
    </location>
</feature>
<keyword evidence="1" id="KW-0732">Signal</keyword>
<evidence type="ECO:0000313" key="2">
    <source>
        <dbReference type="EMBL" id="KNA91469.1"/>
    </source>
</evidence>
<sequence length="312" mass="34143">MSVRRVIVLVVLVATALCVGLVNAGSANAASFGRFYVGGCGMPATPVDMWTRSGNYKTVIALDGLRATSDMSGWRHETHIQRMADSGVNVIQPVGGLASFYSDWEAKSPGSKIAYRYRWTCRLDSIIRALDARGLAVGPKQKYAMMGISMGGNAAMIYGAYHRNRVSDIFSMSGYLNLSAPTMREAIRVALIDAGVEAGVGPLSADAMWGPPWNPRWERNDPLVQLPRMRGMKIRIASGSATWGRHNTDAVSSIKGTPLEVAALAQTRAFEVAAALQKIPVTTDFPSTGTHTWAYWEDMVWRAKNSRWFHDR</sequence>
<dbReference type="SUPFAM" id="SSF53474">
    <property type="entry name" value="alpha/beta-Hydrolases"/>
    <property type="match status" value="1"/>
</dbReference>
<organism evidence="2 3">
    <name type="scientific">Gordonia jacobaea</name>
    <dbReference type="NCBI Taxonomy" id="122202"/>
    <lineage>
        <taxon>Bacteria</taxon>
        <taxon>Bacillati</taxon>
        <taxon>Actinomycetota</taxon>
        <taxon>Actinomycetes</taxon>
        <taxon>Mycobacteriales</taxon>
        <taxon>Gordoniaceae</taxon>
        <taxon>Gordonia</taxon>
    </lineage>
</organism>
<dbReference type="RefSeq" id="WP_049698795.1">
    <property type="nucleotide sequence ID" value="NZ_LDTZ01000016.1"/>
</dbReference>
<proteinExistence type="predicted"/>
<gene>
    <name evidence="2" type="ORF">ABW18_09705</name>
</gene>
<dbReference type="Proteomes" id="UP000037247">
    <property type="component" value="Unassembled WGS sequence"/>
</dbReference>